<dbReference type="AlphaFoldDB" id="A0A015LIF5"/>
<evidence type="ECO:0000313" key="2">
    <source>
        <dbReference type="EMBL" id="EXX72456.1"/>
    </source>
</evidence>
<feature type="signal peptide" evidence="1">
    <location>
        <begin position="1"/>
        <end position="23"/>
    </location>
</feature>
<proteinExistence type="predicted"/>
<accession>A0A015LIF5</accession>
<dbReference type="Proteomes" id="UP000022910">
    <property type="component" value="Unassembled WGS sequence"/>
</dbReference>
<protein>
    <submittedName>
        <fullName evidence="2">Uncharacterized protein</fullName>
    </submittedName>
</protein>
<evidence type="ECO:0000256" key="1">
    <source>
        <dbReference type="SAM" id="SignalP"/>
    </source>
</evidence>
<sequence length="77" mass="8714">MSQKNIITYFLAILVFTVNYGNAIDVQVGGGLYSTFNPSFVSAYYNEPIVFIRTGTKTFILDEYDHCTKSERPDSCK</sequence>
<keyword evidence="1" id="KW-0732">Signal</keyword>
<dbReference type="OrthoDB" id="2318528at2759"/>
<name>A0A015LIF5_RHIIW</name>
<gene>
    <name evidence="2" type="ORF">RirG_069190</name>
</gene>
<keyword evidence="3" id="KW-1185">Reference proteome</keyword>
<dbReference type="STRING" id="1432141.A0A015LIF5"/>
<dbReference type="HOGENOM" id="CLU_2655734_0_0_1"/>
<dbReference type="EMBL" id="JEMT01015350">
    <property type="protein sequence ID" value="EXX72456.1"/>
    <property type="molecule type" value="Genomic_DNA"/>
</dbReference>
<organism evidence="2 3">
    <name type="scientific">Rhizophagus irregularis (strain DAOM 197198w)</name>
    <name type="common">Glomus intraradices</name>
    <dbReference type="NCBI Taxonomy" id="1432141"/>
    <lineage>
        <taxon>Eukaryota</taxon>
        <taxon>Fungi</taxon>
        <taxon>Fungi incertae sedis</taxon>
        <taxon>Mucoromycota</taxon>
        <taxon>Glomeromycotina</taxon>
        <taxon>Glomeromycetes</taxon>
        <taxon>Glomerales</taxon>
        <taxon>Glomeraceae</taxon>
        <taxon>Rhizophagus</taxon>
    </lineage>
</organism>
<reference evidence="2 3" key="1">
    <citation type="submission" date="2014-02" db="EMBL/GenBank/DDBJ databases">
        <title>Single nucleus genome sequencing reveals high similarity among nuclei of an endomycorrhizal fungus.</title>
        <authorList>
            <person name="Lin K."/>
            <person name="Geurts R."/>
            <person name="Zhang Z."/>
            <person name="Limpens E."/>
            <person name="Saunders D.G."/>
            <person name="Mu D."/>
            <person name="Pang E."/>
            <person name="Cao H."/>
            <person name="Cha H."/>
            <person name="Lin T."/>
            <person name="Zhou Q."/>
            <person name="Shang Y."/>
            <person name="Li Y."/>
            <person name="Ivanov S."/>
            <person name="Sharma T."/>
            <person name="Velzen R.V."/>
            <person name="Ruijter N.D."/>
            <person name="Aanen D.K."/>
            <person name="Win J."/>
            <person name="Kamoun S."/>
            <person name="Bisseling T."/>
            <person name="Huang S."/>
        </authorList>
    </citation>
    <scope>NUCLEOTIDE SEQUENCE [LARGE SCALE GENOMIC DNA]</scope>
    <source>
        <strain evidence="3">DAOM197198w</strain>
    </source>
</reference>
<comment type="caution">
    <text evidence="2">The sequence shown here is derived from an EMBL/GenBank/DDBJ whole genome shotgun (WGS) entry which is preliminary data.</text>
</comment>
<feature type="chain" id="PRO_5001474996" evidence="1">
    <location>
        <begin position="24"/>
        <end position="77"/>
    </location>
</feature>
<evidence type="ECO:0000313" key="3">
    <source>
        <dbReference type="Proteomes" id="UP000022910"/>
    </source>
</evidence>